<reference evidence="4 5" key="1">
    <citation type="submission" date="2018-08" db="EMBL/GenBank/DDBJ databases">
        <title>Isolation, diversity and antifungal activity of Actinobacteria from cow dung.</title>
        <authorList>
            <person name="Ling L."/>
        </authorList>
    </citation>
    <scope>NUCLEOTIDE SEQUENCE [LARGE SCALE GENOMIC DNA]</scope>
    <source>
        <strain evidence="4 5">NEAU-LLE</strain>
    </source>
</reference>
<gene>
    <name evidence="4" type="ORF">DY023_15460</name>
</gene>
<dbReference type="AlphaFoldDB" id="A0A371NRB5"/>
<dbReference type="Proteomes" id="UP000262172">
    <property type="component" value="Unassembled WGS sequence"/>
</dbReference>
<dbReference type="OrthoDB" id="9803233at2"/>
<dbReference type="PROSITE" id="PS51186">
    <property type="entry name" value="GNAT"/>
    <property type="match status" value="1"/>
</dbReference>
<dbReference type="CDD" id="cd04301">
    <property type="entry name" value="NAT_SF"/>
    <property type="match status" value="1"/>
</dbReference>
<evidence type="ECO:0000313" key="4">
    <source>
        <dbReference type="EMBL" id="REJ04297.1"/>
    </source>
</evidence>
<evidence type="ECO:0000313" key="5">
    <source>
        <dbReference type="Proteomes" id="UP000262172"/>
    </source>
</evidence>
<name>A0A371NRB5_9MICO</name>
<keyword evidence="1 4" id="KW-0808">Transferase</keyword>
<organism evidence="4 5">
    <name type="scientific">Microbacterium bovistercoris</name>
    <dbReference type="NCBI Taxonomy" id="2293570"/>
    <lineage>
        <taxon>Bacteria</taxon>
        <taxon>Bacillati</taxon>
        <taxon>Actinomycetota</taxon>
        <taxon>Actinomycetes</taxon>
        <taxon>Micrococcales</taxon>
        <taxon>Microbacteriaceae</taxon>
        <taxon>Microbacterium</taxon>
    </lineage>
</organism>
<proteinExistence type="predicted"/>
<accession>A0A371NRB5</accession>
<evidence type="ECO:0000256" key="1">
    <source>
        <dbReference type="ARBA" id="ARBA00022679"/>
    </source>
</evidence>
<dbReference type="PANTHER" id="PTHR43877">
    <property type="entry name" value="AMINOALKYLPHOSPHONATE N-ACETYLTRANSFERASE-RELATED-RELATED"/>
    <property type="match status" value="1"/>
</dbReference>
<dbReference type="PANTHER" id="PTHR43877:SF5">
    <property type="entry name" value="BLL8307 PROTEIN"/>
    <property type="match status" value="1"/>
</dbReference>
<dbReference type="InterPro" id="IPR050832">
    <property type="entry name" value="Bact_Acetyltransf"/>
</dbReference>
<dbReference type="Gene3D" id="3.40.630.30">
    <property type="match status" value="1"/>
</dbReference>
<sequence>MTIRIDRVKASSPALVDFITADHAELEPTAPAESRHALQFERLLAEHVRLFAAFDGDRPVATGALVPVEDGHEEIKSMRTDPAVRGRGIGRAMLAHLVADATDRGILRLSLETDSADFFVPARAMYARAGFHDSGPFGAYPADPHSAFMTLTLPAAGSETDLAR</sequence>
<evidence type="ECO:0000259" key="3">
    <source>
        <dbReference type="PROSITE" id="PS51186"/>
    </source>
</evidence>
<dbReference type="Pfam" id="PF00583">
    <property type="entry name" value="Acetyltransf_1"/>
    <property type="match status" value="1"/>
</dbReference>
<keyword evidence="5" id="KW-1185">Reference proteome</keyword>
<dbReference type="RefSeq" id="WP_116243239.1">
    <property type="nucleotide sequence ID" value="NZ_QUAB01000047.1"/>
</dbReference>
<comment type="caution">
    <text evidence="4">The sequence shown here is derived from an EMBL/GenBank/DDBJ whole genome shotgun (WGS) entry which is preliminary data.</text>
</comment>
<dbReference type="SUPFAM" id="SSF55729">
    <property type="entry name" value="Acyl-CoA N-acyltransferases (Nat)"/>
    <property type="match status" value="1"/>
</dbReference>
<dbReference type="InterPro" id="IPR000182">
    <property type="entry name" value="GNAT_dom"/>
</dbReference>
<dbReference type="EMBL" id="QUAB01000047">
    <property type="protein sequence ID" value="REJ04297.1"/>
    <property type="molecule type" value="Genomic_DNA"/>
</dbReference>
<feature type="domain" description="N-acetyltransferase" evidence="3">
    <location>
        <begin position="1"/>
        <end position="154"/>
    </location>
</feature>
<dbReference type="InterPro" id="IPR016181">
    <property type="entry name" value="Acyl_CoA_acyltransferase"/>
</dbReference>
<dbReference type="GO" id="GO:0016747">
    <property type="term" value="F:acyltransferase activity, transferring groups other than amino-acyl groups"/>
    <property type="evidence" value="ECO:0007669"/>
    <property type="project" value="InterPro"/>
</dbReference>
<evidence type="ECO:0000256" key="2">
    <source>
        <dbReference type="ARBA" id="ARBA00023315"/>
    </source>
</evidence>
<protein>
    <submittedName>
        <fullName evidence="4">GNAT family N-acetyltransferase</fullName>
    </submittedName>
</protein>
<keyword evidence="2" id="KW-0012">Acyltransferase</keyword>